<dbReference type="EMBL" id="CAADHO010000008">
    <property type="protein sequence ID" value="VFQ46322.1"/>
    <property type="molecule type" value="Genomic_DNA"/>
</dbReference>
<dbReference type="AlphaFoldDB" id="A0A4U8YWD2"/>
<keyword evidence="3" id="KW-1185">Reference proteome</keyword>
<protein>
    <submittedName>
        <fullName evidence="2">Uncharacterized protein</fullName>
    </submittedName>
</protein>
<reference evidence="2 3" key="1">
    <citation type="submission" date="2019-03" db="EMBL/GenBank/DDBJ databases">
        <authorList>
            <person name="Nijsse B."/>
        </authorList>
    </citation>
    <scope>NUCLEOTIDE SEQUENCE [LARGE SCALE GENOMIC DNA]</scope>
    <source>
        <strain evidence="2">Desulfoluna butyratoxydans MSL71</strain>
    </source>
</reference>
<evidence type="ECO:0000313" key="2">
    <source>
        <dbReference type="EMBL" id="VFQ46322.1"/>
    </source>
</evidence>
<dbReference type="Proteomes" id="UP000507962">
    <property type="component" value="Unassembled WGS sequence"/>
</dbReference>
<feature type="compositionally biased region" description="Low complexity" evidence="1">
    <location>
        <begin position="258"/>
        <end position="268"/>
    </location>
</feature>
<evidence type="ECO:0000256" key="1">
    <source>
        <dbReference type="SAM" id="MobiDB-lite"/>
    </source>
</evidence>
<feature type="region of interest" description="Disordered" evidence="1">
    <location>
        <begin position="364"/>
        <end position="383"/>
    </location>
</feature>
<feature type="compositionally biased region" description="Low complexity" evidence="1">
    <location>
        <begin position="31"/>
        <end position="46"/>
    </location>
</feature>
<accession>A0A4U8YWD2</accession>
<organism evidence="2 3">
    <name type="scientific">Desulfoluna butyratoxydans</name>
    <dbReference type="NCBI Taxonomy" id="231438"/>
    <lineage>
        <taxon>Bacteria</taxon>
        <taxon>Pseudomonadati</taxon>
        <taxon>Thermodesulfobacteriota</taxon>
        <taxon>Desulfobacteria</taxon>
        <taxon>Desulfobacterales</taxon>
        <taxon>Desulfolunaceae</taxon>
        <taxon>Desulfoluna</taxon>
    </lineage>
</organism>
<feature type="compositionally biased region" description="Basic and acidic residues" evidence="1">
    <location>
        <begin position="99"/>
        <end position="113"/>
    </location>
</feature>
<evidence type="ECO:0000313" key="3">
    <source>
        <dbReference type="Proteomes" id="UP000507962"/>
    </source>
</evidence>
<proteinExistence type="predicted"/>
<feature type="compositionally biased region" description="Basic and acidic residues" evidence="1">
    <location>
        <begin position="75"/>
        <end position="89"/>
    </location>
</feature>
<name>A0A4U8YWD2_9BACT</name>
<sequence length="392" mass="41108">MQADSSTRKRGVSQAPTPQKSKPPAHRVHALLGLPDPTLPTTRGRLAAPPGTFRYEDAPPGRQGSEPEPPAPLEHVARHFREPPIEAHETFGAPSLSSHGEESTPPRHGERIETGIPSTAPEPSAPVSGMETPRTQTTRHRTATPEQKVVTPQPDDGAFHNKSLPHMDATGGTAPPAPGPVQRDKGSVPAQHTGPEPAGASVTMNPGPSRGPGDVAPTTEVASVPYKRRAPSAMPCADTVPEPPGPKRDAEKNRSQEPASLLASAPPAKQHTDTAGTPEAPIRPPVHGACGELSPPPHALVPATPSGEDEAPMDRLRRLFPGLTAPGTPAPAPRQEASVTPAPEAPQEPPMEPPPVTRVIMVQGPAAPKGPNRAATWHRSHGTRRALLNMIR</sequence>
<feature type="region of interest" description="Disordered" evidence="1">
    <location>
        <begin position="1"/>
        <end position="357"/>
    </location>
</feature>
<feature type="compositionally biased region" description="Basic and acidic residues" evidence="1">
    <location>
        <begin position="245"/>
        <end position="255"/>
    </location>
</feature>
<feature type="compositionally biased region" description="Pro residues" evidence="1">
    <location>
        <begin position="343"/>
        <end position="356"/>
    </location>
</feature>
<gene>
    <name evidence="2" type="ORF">MSL71_39860</name>
</gene>